<sequence length="218" mass="24961">MNIKKSSGIKVLKLVRFKTKPQKVSPEFCVQPNPPYFAPSIQFLILRIHHAMSAITIRTDIRPGDLGYITYLVGIIYAKEYGMTLLNDIEVATFLTHFIQHYTPEKERLWVAETDEHIVGCILVYEESPGVAHLRSLILHPSVRGRGLGRQLMQLAIDFCREVGYQKITLETFDELQAALHLYDSFGFQLTGERFHAEWGRPVREVQFELVLSNSAKS</sequence>
<evidence type="ECO:0000256" key="1">
    <source>
        <dbReference type="ARBA" id="ARBA00022679"/>
    </source>
</evidence>
<dbReference type="PANTHER" id="PTHR13947:SF37">
    <property type="entry name" value="LD18367P"/>
    <property type="match status" value="1"/>
</dbReference>
<keyword evidence="4" id="KW-1185">Reference proteome</keyword>
<accession>A0A344TQD3</accession>
<dbReference type="PANTHER" id="PTHR13947">
    <property type="entry name" value="GNAT FAMILY N-ACETYLTRANSFERASE"/>
    <property type="match status" value="1"/>
</dbReference>
<feature type="domain" description="N-acetyltransferase" evidence="2">
    <location>
        <begin position="73"/>
        <end position="213"/>
    </location>
</feature>
<dbReference type="EMBL" id="CP030850">
    <property type="protein sequence ID" value="AXE20854.1"/>
    <property type="molecule type" value="Genomic_DNA"/>
</dbReference>
<dbReference type="KEGG" id="run:DR864_25515"/>
<gene>
    <name evidence="3" type="ORF">DR864_25515</name>
</gene>
<dbReference type="GO" id="GO:0008080">
    <property type="term" value="F:N-acetyltransferase activity"/>
    <property type="evidence" value="ECO:0007669"/>
    <property type="project" value="InterPro"/>
</dbReference>
<dbReference type="InterPro" id="IPR016181">
    <property type="entry name" value="Acyl_CoA_acyltransferase"/>
</dbReference>
<protein>
    <submittedName>
        <fullName evidence="3">N-acetyltransferase</fullName>
    </submittedName>
</protein>
<dbReference type="CDD" id="cd04301">
    <property type="entry name" value="NAT_SF"/>
    <property type="match status" value="1"/>
</dbReference>
<evidence type="ECO:0000259" key="2">
    <source>
        <dbReference type="PROSITE" id="PS51186"/>
    </source>
</evidence>
<keyword evidence="1 3" id="KW-0808">Transferase</keyword>
<evidence type="ECO:0000313" key="3">
    <source>
        <dbReference type="EMBL" id="AXE20854.1"/>
    </source>
</evidence>
<organism evidence="3 4">
    <name type="scientific">Runella rosea</name>
    <dbReference type="NCBI Taxonomy" id="2259595"/>
    <lineage>
        <taxon>Bacteria</taxon>
        <taxon>Pseudomonadati</taxon>
        <taxon>Bacteroidota</taxon>
        <taxon>Cytophagia</taxon>
        <taxon>Cytophagales</taxon>
        <taxon>Spirosomataceae</taxon>
        <taxon>Runella</taxon>
    </lineage>
</organism>
<dbReference type="OrthoDB" id="5419426at2"/>
<dbReference type="Gene3D" id="3.40.630.30">
    <property type="match status" value="1"/>
</dbReference>
<reference evidence="3 4" key="1">
    <citation type="submission" date="2018-07" db="EMBL/GenBank/DDBJ databases">
        <title>Genome sequencing of Runella.</title>
        <authorList>
            <person name="Baek M.-G."/>
            <person name="Yi H."/>
        </authorList>
    </citation>
    <scope>NUCLEOTIDE SEQUENCE [LARGE SCALE GENOMIC DNA]</scope>
    <source>
        <strain evidence="3 4">HYN0085</strain>
    </source>
</reference>
<dbReference type="InterPro" id="IPR000182">
    <property type="entry name" value="GNAT_dom"/>
</dbReference>
<dbReference type="InterPro" id="IPR050769">
    <property type="entry name" value="NAT_camello-type"/>
</dbReference>
<name>A0A344TQD3_9BACT</name>
<dbReference type="PROSITE" id="PS51186">
    <property type="entry name" value="GNAT"/>
    <property type="match status" value="1"/>
</dbReference>
<dbReference type="SUPFAM" id="SSF55729">
    <property type="entry name" value="Acyl-CoA N-acyltransferases (Nat)"/>
    <property type="match status" value="1"/>
</dbReference>
<proteinExistence type="predicted"/>
<dbReference type="Proteomes" id="UP000251993">
    <property type="component" value="Chromosome"/>
</dbReference>
<dbReference type="AlphaFoldDB" id="A0A344TQD3"/>
<evidence type="ECO:0000313" key="4">
    <source>
        <dbReference type="Proteomes" id="UP000251993"/>
    </source>
</evidence>
<dbReference type="Pfam" id="PF00583">
    <property type="entry name" value="Acetyltransf_1"/>
    <property type="match status" value="1"/>
</dbReference>